<name>A0A5J4X0X4_9EUKA</name>
<dbReference type="OrthoDB" id="193931at2759"/>
<evidence type="ECO:0000256" key="4">
    <source>
        <dbReference type="ARBA" id="ARBA00022840"/>
    </source>
</evidence>
<dbReference type="Gene3D" id="1.10.510.10">
    <property type="entry name" value="Transferase(Phosphotransferase) domain 1"/>
    <property type="match status" value="1"/>
</dbReference>
<evidence type="ECO:0000256" key="1">
    <source>
        <dbReference type="ARBA" id="ARBA00022679"/>
    </source>
</evidence>
<comment type="caution">
    <text evidence="6">The sequence shown here is derived from an EMBL/GenBank/DDBJ whole genome shotgun (WGS) entry which is preliminary data.</text>
</comment>
<dbReference type="PANTHER" id="PTHR11042">
    <property type="entry name" value="EUKARYOTIC TRANSLATION INITIATION FACTOR 2-ALPHA KINASE EIF2-ALPHA KINASE -RELATED"/>
    <property type="match status" value="1"/>
</dbReference>
<reference evidence="6 7" key="1">
    <citation type="submission" date="2019-03" db="EMBL/GenBank/DDBJ databases">
        <title>Single cell metagenomics reveals metabolic interactions within the superorganism composed of flagellate Streblomastix strix and complex community of Bacteroidetes bacteria on its surface.</title>
        <authorList>
            <person name="Treitli S.C."/>
            <person name="Kolisko M."/>
            <person name="Husnik F."/>
            <person name="Keeling P."/>
            <person name="Hampl V."/>
        </authorList>
    </citation>
    <scope>NUCLEOTIDE SEQUENCE [LARGE SCALE GENOMIC DNA]</scope>
    <source>
        <strain evidence="6">ST1C</strain>
    </source>
</reference>
<dbReference type="GO" id="GO:0005524">
    <property type="term" value="F:ATP binding"/>
    <property type="evidence" value="ECO:0007669"/>
    <property type="project" value="UniProtKB-KW"/>
</dbReference>
<organism evidence="6 7">
    <name type="scientific">Streblomastix strix</name>
    <dbReference type="NCBI Taxonomy" id="222440"/>
    <lineage>
        <taxon>Eukaryota</taxon>
        <taxon>Metamonada</taxon>
        <taxon>Preaxostyla</taxon>
        <taxon>Oxymonadida</taxon>
        <taxon>Streblomastigidae</taxon>
        <taxon>Streblomastix</taxon>
    </lineage>
</organism>
<proteinExistence type="predicted"/>
<keyword evidence="2" id="KW-0547">Nucleotide-binding</keyword>
<evidence type="ECO:0000256" key="2">
    <source>
        <dbReference type="ARBA" id="ARBA00022741"/>
    </source>
</evidence>
<feature type="domain" description="Protein kinase" evidence="5">
    <location>
        <begin position="1"/>
        <end position="85"/>
    </location>
</feature>
<evidence type="ECO:0000313" key="6">
    <source>
        <dbReference type="EMBL" id="KAA6400790.1"/>
    </source>
</evidence>
<dbReference type="PROSITE" id="PS50011">
    <property type="entry name" value="PROTEIN_KINASE_DOM"/>
    <property type="match status" value="1"/>
</dbReference>
<keyword evidence="4" id="KW-0067">ATP-binding</keyword>
<dbReference type="Pfam" id="PF00069">
    <property type="entry name" value="Pkinase"/>
    <property type="match status" value="1"/>
</dbReference>
<dbReference type="SUPFAM" id="SSF56112">
    <property type="entry name" value="Protein kinase-like (PK-like)"/>
    <property type="match status" value="1"/>
</dbReference>
<dbReference type="GO" id="GO:0004672">
    <property type="term" value="F:protein kinase activity"/>
    <property type="evidence" value="ECO:0007669"/>
    <property type="project" value="InterPro"/>
</dbReference>
<dbReference type="InterPro" id="IPR050339">
    <property type="entry name" value="CC_SR_Kinase"/>
</dbReference>
<gene>
    <name evidence="6" type="ORF">EZS28_003679</name>
</gene>
<accession>A0A5J4X0X4</accession>
<dbReference type="InterPro" id="IPR000719">
    <property type="entry name" value="Prot_kinase_dom"/>
</dbReference>
<protein>
    <recommendedName>
        <fullName evidence="5">Protein kinase domain-containing protein</fullName>
    </recommendedName>
</protein>
<evidence type="ECO:0000313" key="7">
    <source>
        <dbReference type="Proteomes" id="UP000324800"/>
    </source>
</evidence>
<dbReference type="EMBL" id="SNRW01000499">
    <property type="protein sequence ID" value="KAA6400790.1"/>
    <property type="molecule type" value="Genomic_DNA"/>
</dbReference>
<sequence>MGVRLQSTNVWELFAQIILKLDHLHFHEGMHRDFKPENIIDISDETVRLGNFGLANESTNKDYTNFAGTKMYMAAEVWMTKRVYC</sequence>
<dbReference type="InterPro" id="IPR011009">
    <property type="entry name" value="Kinase-like_dom_sf"/>
</dbReference>
<evidence type="ECO:0000256" key="3">
    <source>
        <dbReference type="ARBA" id="ARBA00022777"/>
    </source>
</evidence>
<dbReference type="GO" id="GO:0005737">
    <property type="term" value="C:cytoplasm"/>
    <property type="evidence" value="ECO:0007669"/>
    <property type="project" value="TreeGrafter"/>
</dbReference>
<keyword evidence="3" id="KW-0418">Kinase</keyword>
<dbReference type="Proteomes" id="UP000324800">
    <property type="component" value="Unassembled WGS sequence"/>
</dbReference>
<dbReference type="GO" id="GO:0005634">
    <property type="term" value="C:nucleus"/>
    <property type="evidence" value="ECO:0007669"/>
    <property type="project" value="TreeGrafter"/>
</dbReference>
<evidence type="ECO:0000259" key="5">
    <source>
        <dbReference type="PROSITE" id="PS50011"/>
    </source>
</evidence>
<dbReference type="AlphaFoldDB" id="A0A5J4X0X4"/>
<keyword evidence="1" id="KW-0808">Transferase</keyword>